<organism evidence="2 3">
    <name type="scientific">Candidatus Edwardsbacteria bacterium GWF2_54_11</name>
    <dbReference type="NCBI Taxonomy" id="1817851"/>
    <lineage>
        <taxon>Bacteria</taxon>
        <taxon>Candidatus Edwardsiibacteriota</taxon>
    </lineage>
</organism>
<evidence type="ECO:0000313" key="2">
    <source>
        <dbReference type="EMBL" id="OGF14027.1"/>
    </source>
</evidence>
<evidence type="ECO:0000259" key="1">
    <source>
        <dbReference type="Pfam" id="PF01850"/>
    </source>
</evidence>
<comment type="caution">
    <text evidence="2">The sequence shown here is derived from an EMBL/GenBank/DDBJ whole genome shotgun (WGS) entry which is preliminary data.</text>
</comment>
<dbReference type="InterPro" id="IPR002716">
    <property type="entry name" value="PIN_dom"/>
</dbReference>
<proteinExistence type="predicted"/>
<dbReference type="SUPFAM" id="SSF88723">
    <property type="entry name" value="PIN domain-like"/>
    <property type="match status" value="1"/>
</dbReference>
<evidence type="ECO:0000313" key="3">
    <source>
        <dbReference type="Proteomes" id="UP000177230"/>
    </source>
</evidence>
<dbReference type="Gene3D" id="3.40.50.1010">
    <property type="entry name" value="5'-nuclease"/>
    <property type="match status" value="1"/>
</dbReference>
<protein>
    <submittedName>
        <fullName evidence="2">Pilus assembly protein</fullName>
    </submittedName>
</protein>
<dbReference type="Proteomes" id="UP000177230">
    <property type="component" value="Unassembled WGS sequence"/>
</dbReference>
<accession>A0A1F5RHK8</accession>
<dbReference type="AlphaFoldDB" id="A0A1F5RHK8"/>
<gene>
    <name evidence="2" type="ORF">A2024_05700</name>
</gene>
<dbReference type="InterPro" id="IPR029060">
    <property type="entry name" value="PIN-like_dom_sf"/>
</dbReference>
<sequence length="123" mass="14328">MVYADTDFFLAIMKNDDWLKSNARKIYEKYKKELRTSVITLIELLLLSEKYRLDPENIVLSLYSICSIEGIDRKKALLTSYYIKYNKLNVFDALHAAYSAKDDIISSDKAFDDVGIKRIKLET</sequence>
<dbReference type="Pfam" id="PF01850">
    <property type="entry name" value="PIN"/>
    <property type="match status" value="1"/>
</dbReference>
<name>A0A1F5RHK8_9BACT</name>
<reference evidence="2 3" key="1">
    <citation type="journal article" date="2016" name="Nat. Commun.">
        <title>Thousands of microbial genomes shed light on interconnected biogeochemical processes in an aquifer system.</title>
        <authorList>
            <person name="Anantharaman K."/>
            <person name="Brown C.T."/>
            <person name="Hug L.A."/>
            <person name="Sharon I."/>
            <person name="Castelle C.J."/>
            <person name="Probst A.J."/>
            <person name="Thomas B.C."/>
            <person name="Singh A."/>
            <person name="Wilkins M.J."/>
            <person name="Karaoz U."/>
            <person name="Brodie E.L."/>
            <person name="Williams K.H."/>
            <person name="Hubbard S.S."/>
            <person name="Banfield J.F."/>
        </authorList>
    </citation>
    <scope>NUCLEOTIDE SEQUENCE [LARGE SCALE GENOMIC DNA]</scope>
</reference>
<feature type="domain" description="PIN" evidence="1">
    <location>
        <begin position="2"/>
        <end position="115"/>
    </location>
</feature>
<dbReference type="EMBL" id="MFFM01000009">
    <property type="protein sequence ID" value="OGF14027.1"/>
    <property type="molecule type" value="Genomic_DNA"/>
</dbReference>